<feature type="domain" description="Orn/DAP/Arg decarboxylase 2 N-terminal" evidence="5">
    <location>
        <begin position="39"/>
        <end position="285"/>
    </location>
</feature>
<dbReference type="PRINTS" id="PR01179">
    <property type="entry name" value="ODADCRBXLASE"/>
</dbReference>
<dbReference type="GO" id="GO:0009089">
    <property type="term" value="P:lysine biosynthetic process via diaminopimelate"/>
    <property type="evidence" value="ECO:0007669"/>
    <property type="project" value="InterPro"/>
</dbReference>
<dbReference type="CDD" id="cd06828">
    <property type="entry name" value="PLPDE_III_DapDC"/>
    <property type="match status" value="1"/>
</dbReference>
<organism evidence="6">
    <name type="scientific">viral metagenome</name>
    <dbReference type="NCBI Taxonomy" id="1070528"/>
    <lineage>
        <taxon>unclassified sequences</taxon>
        <taxon>metagenomes</taxon>
        <taxon>organismal metagenomes</taxon>
    </lineage>
</organism>
<evidence type="ECO:0000256" key="1">
    <source>
        <dbReference type="ARBA" id="ARBA00001933"/>
    </source>
</evidence>
<dbReference type="SUPFAM" id="SSF50621">
    <property type="entry name" value="Alanine racemase C-terminal domain-like"/>
    <property type="match status" value="1"/>
</dbReference>
<accession>A0A6C0EAX0</accession>
<dbReference type="PANTHER" id="PTHR43727">
    <property type="entry name" value="DIAMINOPIMELATE DECARBOXYLASE"/>
    <property type="match status" value="1"/>
</dbReference>
<evidence type="ECO:0000256" key="2">
    <source>
        <dbReference type="ARBA" id="ARBA00022793"/>
    </source>
</evidence>
<dbReference type="InterPro" id="IPR000183">
    <property type="entry name" value="Orn/DAP/Arg_de-COase"/>
</dbReference>
<dbReference type="GO" id="GO:0008836">
    <property type="term" value="F:diaminopimelate decarboxylase activity"/>
    <property type="evidence" value="ECO:0007669"/>
    <property type="project" value="InterPro"/>
</dbReference>
<evidence type="ECO:0000259" key="5">
    <source>
        <dbReference type="Pfam" id="PF02784"/>
    </source>
</evidence>
<dbReference type="PRINTS" id="PR01181">
    <property type="entry name" value="DAPDCRBXLASE"/>
</dbReference>
<sequence length="424" mass="48475">MPRTFPFSKEIVNNLVSTFGTPLQIYDGDGIRKHALNFMEAMRLHFPSFEQYFAVKALPNPHILKLLKECGMGFDCSSVPELYIADRLKGKIMYTSNYTSEDDLDYALQFENTIINLDDIDGFENLQYNVNRYGYDYPDTICFRYNPNFGGTSSETKSNILGGQNSKFGMPIDRLIMAYKLAKEEGIKKFGIHTMTGSCILDINYWSGLTDAIFEAVDRLKKELDIDLEFINLGGGIGIPYRPLETEIDIDKLALLLRQSFDRNMAKYGLTHEPKLVMENGRYITGSFGWLISTCTSIKKTTSDISFFGLDACMAHLMRCGMYNAYHHISILGKEFSPFFQHANVVGTLCENNDWFARNILLPSDAQKDDLFIIYDTGAHSHSMGFQYNAKLRAPEIMYINDSFKLIRKRETIDDYFSTVIKDF</sequence>
<dbReference type="FunFam" id="3.20.20.10:FF:000003">
    <property type="entry name" value="Diaminopimelate decarboxylase"/>
    <property type="match status" value="1"/>
</dbReference>
<name>A0A6C0EAX0_9ZZZZ</name>
<dbReference type="SUPFAM" id="SSF51419">
    <property type="entry name" value="PLP-binding barrel"/>
    <property type="match status" value="1"/>
</dbReference>
<dbReference type="Gene3D" id="2.40.37.10">
    <property type="entry name" value="Lyase, Ornithine Decarboxylase, Chain A, domain 1"/>
    <property type="match status" value="1"/>
</dbReference>
<keyword evidence="2" id="KW-0210">Decarboxylase</keyword>
<comment type="cofactor">
    <cofactor evidence="1">
        <name>pyridoxal 5'-phosphate</name>
        <dbReference type="ChEBI" id="CHEBI:597326"/>
    </cofactor>
</comment>
<evidence type="ECO:0000256" key="3">
    <source>
        <dbReference type="ARBA" id="ARBA00022898"/>
    </source>
</evidence>
<dbReference type="EMBL" id="MN739785">
    <property type="protein sequence ID" value="QHT26327.1"/>
    <property type="molecule type" value="Genomic_DNA"/>
</dbReference>
<evidence type="ECO:0000313" key="6">
    <source>
        <dbReference type="EMBL" id="QHT26327.1"/>
    </source>
</evidence>
<dbReference type="PROSITE" id="PS00878">
    <property type="entry name" value="ODR_DC_2_1"/>
    <property type="match status" value="1"/>
</dbReference>
<evidence type="ECO:0000256" key="4">
    <source>
        <dbReference type="ARBA" id="ARBA00023239"/>
    </source>
</evidence>
<protein>
    <recommendedName>
        <fullName evidence="5">Orn/DAP/Arg decarboxylase 2 N-terminal domain-containing protein</fullName>
    </recommendedName>
</protein>
<dbReference type="PANTHER" id="PTHR43727:SF2">
    <property type="entry name" value="GROUP IV DECARBOXYLASE"/>
    <property type="match status" value="1"/>
</dbReference>
<keyword evidence="3" id="KW-0663">Pyridoxal phosphate</keyword>
<dbReference type="InterPro" id="IPR022644">
    <property type="entry name" value="De-COase2_N"/>
</dbReference>
<dbReference type="AlphaFoldDB" id="A0A6C0EAX0"/>
<proteinExistence type="predicted"/>
<dbReference type="InterPro" id="IPR002986">
    <property type="entry name" value="DAP_deCOOHase_LysA"/>
</dbReference>
<dbReference type="InterPro" id="IPR022653">
    <property type="entry name" value="De-COase2_pyr-phos_BS"/>
</dbReference>
<keyword evidence="4" id="KW-0456">Lyase</keyword>
<reference evidence="6" key="1">
    <citation type="journal article" date="2020" name="Nature">
        <title>Giant virus diversity and host interactions through global metagenomics.</title>
        <authorList>
            <person name="Schulz F."/>
            <person name="Roux S."/>
            <person name="Paez-Espino D."/>
            <person name="Jungbluth S."/>
            <person name="Walsh D.A."/>
            <person name="Denef V.J."/>
            <person name="McMahon K.D."/>
            <person name="Konstantinidis K.T."/>
            <person name="Eloe-Fadrosh E.A."/>
            <person name="Kyrpides N.C."/>
            <person name="Woyke T."/>
        </authorList>
    </citation>
    <scope>NUCLEOTIDE SEQUENCE</scope>
    <source>
        <strain evidence="6">GVMAG-M-3300023179-27</strain>
    </source>
</reference>
<dbReference type="Gene3D" id="3.20.20.10">
    <property type="entry name" value="Alanine racemase"/>
    <property type="match status" value="1"/>
</dbReference>
<dbReference type="InterPro" id="IPR029066">
    <property type="entry name" value="PLP-binding_barrel"/>
</dbReference>
<dbReference type="InterPro" id="IPR009006">
    <property type="entry name" value="Ala_racemase/Decarboxylase_C"/>
</dbReference>
<dbReference type="Pfam" id="PF02784">
    <property type="entry name" value="Orn_Arg_deC_N"/>
    <property type="match status" value="1"/>
</dbReference>